<organism evidence="7 8">
    <name type="scientific">Kocuria coralli</name>
    <dbReference type="NCBI Taxonomy" id="1461025"/>
    <lineage>
        <taxon>Bacteria</taxon>
        <taxon>Bacillati</taxon>
        <taxon>Actinomycetota</taxon>
        <taxon>Actinomycetes</taxon>
        <taxon>Micrococcales</taxon>
        <taxon>Micrococcaceae</taxon>
        <taxon>Kocuria</taxon>
    </lineage>
</organism>
<dbReference type="EMBL" id="SZWF01000015">
    <property type="protein sequence ID" value="KAA9393720.1"/>
    <property type="molecule type" value="Genomic_DNA"/>
</dbReference>
<comment type="caution">
    <text evidence="7">The sequence shown here is derived from an EMBL/GenBank/DDBJ whole genome shotgun (WGS) entry which is preliminary data.</text>
</comment>
<evidence type="ECO:0000256" key="5">
    <source>
        <dbReference type="SAM" id="Phobius"/>
    </source>
</evidence>
<feature type="transmembrane region" description="Helical" evidence="5">
    <location>
        <begin position="192"/>
        <end position="211"/>
    </location>
</feature>
<evidence type="ECO:0000259" key="6">
    <source>
        <dbReference type="Pfam" id="PF01061"/>
    </source>
</evidence>
<dbReference type="GO" id="GO:0016020">
    <property type="term" value="C:membrane"/>
    <property type="evidence" value="ECO:0007669"/>
    <property type="project" value="UniProtKB-SubCell"/>
</dbReference>
<keyword evidence="8" id="KW-1185">Reference proteome</keyword>
<dbReference type="AlphaFoldDB" id="A0A5J5KWR6"/>
<feature type="transmembrane region" description="Helical" evidence="5">
    <location>
        <begin position="81"/>
        <end position="99"/>
    </location>
</feature>
<dbReference type="RefSeq" id="WP_158034362.1">
    <property type="nucleotide sequence ID" value="NZ_ML708621.1"/>
</dbReference>
<evidence type="ECO:0000256" key="4">
    <source>
        <dbReference type="ARBA" id="ARBA00023136"/>
    </source>
</evidence>
<keyword evidence="3 5" id="KW-1133">Transmembrane helix</keyword>
<keyword evidence="4 5" id="KW-0472">Membrane</keyword>
<evidence type="ECO:0000313" key="8">
    <source>
        <dbReference type="Proteomes" id="UP000325957"/>
    </source>
</evidence>
<proteinExistence type="predicted"/>
<name>A0A5J5KWR6_9MICC</name>
<sequence length="277" mass="29367">MTTATTTRPQHSKAGRSRPNALGTTLRYAAYDWRRQIRMVDSLFFVIILPTALFWMFGINSDFASYPAGHGNVSGTLATSMAVYGAVIATTSIAGSAAVERSRGWGRLLALTPMRQWQYVAAKVVVACAVAAMPVILVFTVAALTGGEMGSTGNWFATAGIIVACSSMFALYGLIFGLLFRTEGAVGAASGLLVVLAFFGNLFMPLSGAMLEVAKFTPLYGIRGLATWPQMEGQLNSATGVLPEPDTLGLLITNVVVWTIIFGVIAILAARRGTKRA</sequence>
<evidence type="ECO:0000313" key="7">
    <source>
        <dbReference type="EMBL" id="KAA9393720.1"/>
    </source>
</evidence>
<keyword evidence="2 5" id="KW-0812">Transmembrane</keyword>
<dbReference type="InterPro" id="IPR013525">
    <property type="entry name" value="ABC2_TM"/>
</dbReference>
<dbReference type="Proteomes" id="UP000325957">
    <property type="component" value="Unassembled WGS sequence"/>
</dbReference>
<reference evidence="7 8" key="1">
    <citation type="submission" date="2019-05" db="EMBL/GenBank/DDBJ databases">
        <title>Kocuria coralli sp. nov., a novel actinobacterium isolated from coral reef seawater.</title>
        <authorList>
            <person name="Li J."/>
        </authorList>
    </citation>
    <scope>NUCLEOTIDE SEQUENCE [LARGE SCALE GENOMIC DNA]</scope>
    <source>
        <strain evidence="7 8">SCSIO 13007</strain>
    </source>
</reference>
<gene>
    <name evidence="7" type="ORF">FCK90_11105</name>
</gene>
<feature type="transmembrane region" description="Helical" evidence="5">
    <location>
        <begin position="248"/>
        <end position="270"/>
    </location>
</feature>
<feature type="domain" description="ABC-2 type transporter transmembrane" evidence="6">
    <location>
        <begin position="37"/>
        <end position="207"/>
    </location>
</feature>
<feature type="transmembrane region" description="Helical" evidence="5">
    <location>
        <begin position="155"/>
        <end position="180"/>
    </location>
</feature>
<dbReference type="GO" id="GO:0140359">
    <property type="term" value="F:ABC-type transporter activity"/>
    <property type="evidence" value="ECO:0007669"/>
    <property type="project" value="InterPro"/>
</dbReference>
<feature type="transmembrane region" description="Helical" evidence="5">
    <location>
        <begin position="120"/>
        <end position="143"/>
    </location>
</feature>
<protein>
    <submittedName>
        <fullName evidence="7">ABC transporter permease</fullName>
    </submittedName>
</protein>
<evidence type="ECO:0000256" key="3">
    <source>
        <dbReference type="ARBA" id="ARBA00022989"/>
    </source>
</evidence>
<feature type="transmembrane region" description="Helical" evidence="5">
    <location>
        <begin position="43"/>
        <end position="61"/>
    </location>
</feature>
<evidence type="ECO:0000256" key="2">
    <source>
        <dbReference type="ARBA" id="ARBA00022692"/>
    </source>
</evidence>
<evidence type="ECO:0000256" key="1">
    <source>
        <dbReference type="ARBA" id="ARBA00004141"/>
    </source>
</evidence>
<comment type="subcellular location">
    <subcellularLocation>
        <location evidence="1">Membrane</location>
        <topology evidence="1">Multi-pass membrane protein</topology>
    </subcellularLocation>
</comment>
<accession>A0A5J5KWR6</accession>
<dbReference type="Pfam" id="PF01061">
    <property type="entry name" value="ABC2_membrane"/>
    <property type="match status" value="1"/>
</dbReference>
<dbReference type="OrthoDB" id="63188at2"/>